<reference evidence="3" key="1">
    <citation type="submission" date="2014-01" db="EMBL/GenBank/DDBJ databases">
        <authorList>
            <person name="Aslett M."/>
        </authorList>
    </citation>
    <scope>NUCLEOTIDE SEQUENCE</scope>
    <source>
        <strain evidence="3">CDC</strain>
    </source>
</reference>
<keyword evidence="1" id="KW-1133">Transmembrane helix</keyword>
<protein>
    <submittedName>
        <fullName evidence="3">Rifin</fullName>
    </submittedName>
</protein>
<accession>A0A060RQ52</accession>
<dbReference type="AlphaFoldDB" id="A0A060RQ52"/>
<evidence type="ECO:0000256" key="1">
    <source>
        <dbReference type="SAM" id="Phobius"/>
    </source>
</evidence>
<dbReference type="Proteomes" id="UP000027581">
    <property type="component" value="Unassembled WGS sequence"/>
</dbReference>
<gene>
    <name evidence="3" type="primary">RIF</name>
    <name evidence="3" type="ORF">PRCDC_0026000</name>
</gene>
<evidence type="ECO:0000313" key="3">
    <source>
        <dbReference type="EMBL" id="CDO61623.1"/>
    </source>
</evidence>
<keyword evidence="2" id="KW-0732">Signal</keyword>
<name>A0A060RQ52_PLARE</name>
<organism evidence="3 4">
    <name type="scientific">Plasmodium reichenowi</name>
    <dbReference type="NCBI Taxonomy" id="5854"/>
    <lineage>
        <taxon>Eukaryota</taxon>
        <taxon>Sar</taxon>
        <taxon>Alveolata</taxon>
        <taxon>Apicomplexa</taxon>
        <taxon>Aconoidasida</taxon>
        <taxon>Haemosporida</taxon>
        <taxon>Plasmodiidae</taxon>
        <taxon>Plasmodium</taxon>
        <taxon>Plasmodium (Laverania)</taxon>
    </lineage>
</organism>
<keyword evidence="1" id="KW-0472">Membrane</keyword>
<dbReference type="PhylomeDB" id="A0A060RQ52"/>
<evidence type="ECO:0000313" key="4">
    <source>
        <dbReference type="Proteomes" id="UP000027581"/>
    </source>
</evidence>
<feature type="transmembrane region" description="Helical" evidence="1">
    <location>
        <begin position="275"/>
        <end position="297"/>
    </location>
</feature>
<dbReference type="InterPro" id="IPR006373">
    <property type="entry name" value="VSA_Rifin"/>
</dbReference>
<reference evidence="3" key="2">
    <citation type="submission" date="2014-05" db="EMBL/GenBank/DDBJ databases">
        <title>The genome sequences of chimpanzee malaria parasites reveal the path to human adaptation.</title>
        <authorList>
            <person name="Otto T.D."/>
            <person name="Rayner J.C."/>
            <person name="Boehme U."/>
            <person name="Pain A."/>
            <person name="Spottiswoode N."/>
            <person name="Sanders M."/>
            <person name="Quail M."/>
            <person name="Ollomo B."/>
            <person name="Renaud F."/>
            <person name="Thomas A.W."/>
            <person name="Prugnolle F."/>
            <person name="Conway D.J."/>
            <person name="Newbold C."/>
            <person name="Berriman M."/>
        </authorList>
    </citation>
    <scope>NUCLEOTIDE SEQUENCE [LARGE SCALE GENOMIC DNA]</scope>
    <source>
        <strain evidence="3">CDC</strain>
    </source>
</reference>
<feature type="chain" id="PRO_5001586637" evidence="2">
    <location>
        <begin position="21"/>
        <end position="317"/>
    </location>
</feature>
<feature type="signal peptide" evidence="2">
    <location>
        <begin position="1"/>
        <end position="20"/>
    </location>
</feature>
<dbReference type="VEuPathDB" id="PlasmoDB:PRG01_0631100"/>
<dbReference type="EMBL" id="HG810448">
    <property type="protein sequence ID" value="CDO61623.1"/>
    <property type="molecule type" value="Genomic_DNA"/>
</dbReference>
<sequence>MKLHYTKILLFFFPLHILLTSYHVHNKNKPYITTHHTPTITLRVLSECDTESSIYDNDPQMKEVMHNFDRQTSQHFEQYQERVKDKRQKRKEESDKNIQEIIKKDKMDKSLSEKIEKGCLRCGCALGGGVLPVWGMVGGLWYGTLSQYLTAKAFAAGIEKGISASIEGVKTEFFLETLGDQPLAAVITSETYKKPMFLVEEIMEEYNRMCANNTLSRNAFFNTLKENCRNNPSKILPSITPRASKVAAEAGQAAKDAEAAAITANNAASTQLYNAIGYSVLAILIIVLVMIIIYLILRYRRKKKMKKKAQYTKLLDQ</sequence>
<dbReference type="Pfam" id="PF02009">
    <property type="entry name" value="RIFIN"/>
    <property type="match status" value="1"/>
</dbReference>
<keyword evidence="4" id="KW-1185">Reference proteome</keyword>
<proteinExistence type="predicted"/>
<dbReference type="VEuPathDB" id="PlasmoDB:PRCDC_0026000"/>
<dbReference type="NCBIfam" id="TIGR01477">
    <property type="entry name" value="RIFIN"/>
    <property type="match status" value="1"/>
</dbReference>
<evidence type="ECO:0000256" key="2">
    <source>
        <dbReference type="SAM" id="SignalP"/>
    </source>
</evidence>
<keyword evidence="1" id="KW-0812">Transmembrane</keyword>